<dbReference type="Gene3D" id="3.40.30.10">
    <property type="entry name" value="Glutaredoxin"/>
    <property type="match status" value="1"/>
</dbReference>
<dbReference type="OrthoDB" id="6399635at2"/>
<name>A0A420B7T1_SPHD1</name>
<evidence type="ECO:0000259" key="1">
    <source>
        <dbReference type="PROSITE" id="PS51352"/>
    </source>
</evidence>
<dbReference type="PANTHER" id="PTHR42852">
    <property type="entry name" value="THIOL:DISULFIDE INTERCHANGE PROTEIN DSBE"/>
    <property type="match status" value="1"/>
</dbReference>
<dbReference type="Pfam" id="PF13905">
    <property type="entry name" value="Thioredoxin_8"/>
    <property type="match status" value="1"/>
</dbReference>
<dbReference type="Proteomes" id="UP000286246">
    <property type="component" value="Unassembled WGS sequence"/>
</dbReference>
<reference evidence="2 3" key="1">
    <citation type="submission" date="2018-09" db="EMBL/GenBank/DDBJ databases">
        <title>Genomic Encyclopedia of Type Strains, Phase III (KMG-III): the genomes of soil and plant-associated and newly described type strains.</title>
        <authorList>
            <person name="Whitman W."/>
        </authorList>
    </citation>
    <scope>NUCLEOTIDE SEQUENCE [LARGE SCALE GENOMIC DNA]</scope>
    <source>
        <strain evidence="2 3">CECT 7938</strain>
    </source>
</reference>
<dbReference type="InterPro" id="IPR013766">
    <property type="entry name" value="Thioredoxin_domain"/>
</dbReference>
<feature type="domain" description="Thioredoxin" evidence="1">
    <location>
        <begin position="232"/>
        <end position="371"/>
    </location>
</feature>
<sequence>MKILLSLLLLIGNSFYLFSQNILRVDINGKKYANLILKVNVEKEVLFFEGLEKEPNSWVFSYPDSVYKKAIFFSLFSKEDSIQNDIVLHQKVENKELFCISCFYSPKSTTVLSYDSIGSSSYNALAYDFRAKRRVMTKNIRDHFSIIHTDDSELTAAMVSTDSKFSEFKQDNYTKRIDEFRTIVKRYPRSSALMARLALNANRFSDKNDLRSIFNQFGASLLETFYGEKIRNYLMDRFPNSALLNVATGATEPIILKPEIPTLVVFSASWCIPCHKMIPLVKEINNDLGDRLAIVYISVDLENTRDHWKKMLKQEKFPFRSLFPADVNAFKQRIGATSLPLCYLVEKDGFFSAVEIRSQAGKNKLYETVMN</sequence>
<dbReference type="CDD" id="cd02966">
    <property type="entry name" value="TlpA_like_family"/>
    <property type="match status" value="1"/>
</dbReference>
<dbReference type="PROSITE" id="PS51352">
    <property type="entry name" value="THIOREDOXIN_2"/>
    <property type="match status" value="1"/>
</dbReference>
<organism evidence="2 3">
    <name type="scientific">Sphingobacterium detergens</name>
    <dbReference type="NCBI Taxonomy" id="1145106"/>
    <lineage>
        <taxon>Bacteria</taxon>
        <taxon>Pseudomonadati</taxon>
        <taxon>Bacteroidota</taxon>
        <taxon>Sphingobacteriia</taxon>
        <taxon>Sphingobacteriales</taxon>
        <taxon>Sphingobacteriaceae</taxon>
        <taxon>Sphingobacterium</taxon>
    </lineage>
</organism>
<keyword evidence="3" id="KW-1185">Reference proteome</keyword>
<dbReference type="InterPro" id="IPR036249">
    <property type="entry name" value="Thioredoxin-like_sf"/>
</dbReference>
<accession>A0A420B7T1</accession>
<evidence type="ECO:0000313" key="2">
    <source>
        <dbReference type="EMBL" id="RKE52712.1"/>
    </source>
</evidence>
<evidence type="ECO:0000313" key="3">
    <source>
        <dbReference type="Proteomes" id="UP000286246"/>
    </source>
</evidence>
<keyword evidence="2" id="KW-0413">Isomerase</keyword>
<gene>
    <name evidence="2" type="ORF">DFQ12_2955</name>
</gene>
<dbReference type="EMBL" id="RAPY01000002">
    <property type="protein sequence ID" value="RKE52712.1"/>
    <property type="molecule type" value="Genomic_DNA"/>
</dbReference>
<dbReference type="PANTHER" id="PTHR42852:SF13">
    <property type="entry name" value="PROTEIN DIPZ"/>
    <property type="match status" value="1"/>
</dbReference>
<dbReference type="GO" id="GO:0016853">
    <property type="term" value="F:isomerase activity"/>
    <property type="evidence" value="ECO:0007669"/>
    <property type="project" value="UniProtKB-KW"/>
</dbReference>
<dbReference type="InterPro" id="IPR050553">
    <property type="entry name" value="Thioredoxin_ResA/DsbE_sf"/>
</dbReference>
<proteinExistence type="predicted"/>
<dbReference type="SUPFAM" id="SSF52833">
    <property type="entry name" value="Thioredoxin-like"/>
    <property type="match status" value="1"/>
</dbReference>
<dbReference type="AlphaFoldDB" id="A0A420B7T1"/>
<comment type="caution">
    <text evidence="2">The sequence shown here is derived from an EMBL/GenBank/DDBJ whole genome shotgun (WGS) entry which is preliminary data.</text>
</comment>
<dbReference type="InterPro" id="IPR012336">
    <property type="entry name" value="Thioredoxin-like_fold"/>
</dbReference>
<protein>
    <submittedName>
        <fullName evidence="2">Thiol-disulfide isomerase/thioredoxin</fullName>
    </submittedName>
</protein>